<feature type="compositionally biased region" description="Low complexity" evidence="2">
    <location>
        <begin position="209"/>
        <end position="231"/>
    </location>
</feature>
<feature type="compositionally biased region" description="Polar residues" evidence="2">
    <location>
        <begin position="73"/>
        <end position="84"/>
    </location>
</feature>
<comment type="caution">
    <text evidence="4">The sequence shown here is derived from an EMBL/GenBank/DDBJ whole genome shotgun (WGS) entry which is preliminary data.</text>
</comment>
<feature type="compositionally biased region" description="Polar residues" evidence="2">
    <location>
        <begin position="280"/>
        <end position="289"/>
    </location>
</feature>
<feature type="compositionally biased region" description="Low complexity" evidence="2">
    <location>
        <begin position="381"/>
        <end position="395"/>
    </location>
</feature>
<protein>
    <submittedName>
        <fullName evidence="4">AT hook domain-containing protein</fullName>
    </submittedName>
</protein>
<feature type="compositionally biased region" description="Low complexity" evidence="2">
    <location>
        <begin position="135"/>
        <end position="144"/>
    </location>
</feature>
<dbReference type="Pfam" id="PF20994">
    <property type="entry name" value="CENPU"/>
    <property type="match status" value="1"/>
</dbReference>
<keyword evidence="1" id="KW-0175">Coiled coil</keyword>
<name>A0A135TLZ1_9PEZI</name>
<evidence type="ECO:0000313" key="5">
    <source>
        <dbReference type="Proteomes" id="UP000070328"/>
    </source>
</evidence>
<feature type="compositionally biased region" description="Basic and acidic residues" evidence="2">
    <location>
        <begin position="256"/>
        <end position="269"/>
    </location>
</feature>
<feature type="compositionally biased region" description="Polar residues" evidence="2">
    <location>
        <begin position="171"/>
        <end position="181"/>
    </location>
</feature>
<evidence type="ECO:0000313" key="4">
    <source>
        <dbReference type="EMBL" id="KXH49188.1"/>
    </source>
</evidence>
<feature type="domain" description="Inner kinetochore subunit AME1" evidence="3">
    <location>
        <begin position="444"/>
        <end position="629"/>
    </location>
</feature>
<feature type="coiled-coil region" evidence="1">
    <location>
        <begin position="513"/>
        <end position="540"/>
    </location>
</feature>
<evidence type="ECO:0000256" key="1">
    <source>
        <dbReference type="SAM" id="Coils"/>
    </source>
</evidence>
<keyword evidence="5" id="KW-1185">Reference proteome</keyword>
<gene>
    <name evidence="4" type="ORF">CSIM01_12135</name>
</gene>
<dbReference type="InterPro" id="IPR048743">
    <property type="entry name" value="AME1"/>
</dbReference>
<dbReference type="EMBL" id="JFBX01000119">
    <property type="protein sequence ID" value="KXH49188.1"/>
    <property type="molecule type" value="Genomic_DNA"/>
</dbReference>
<accession>A0A135TLZ1</accession>
<evidence type="ECO:0000259" key="3">
    <source>
        <dbReference type="Pfam" id="PF20994"/>
    </source>
</evidence>
<dbReference type="OrthoDB" id="5377952at2759"/>
<organism evidence="4 5">
    <name type="scientific">Colletotrichum simmondsii</name>
    <dbReference type="NCBI Taxonomy" id="703756"/>
    <lineage>
        <taxon>Eukaryota</taxon>
        <taxon>Fungi</taxon>
        <taxon>Dikarya</taxon>
        <taxon>Ascomycota</taxon>
        <taxon>Pezizomycotina</taxon>
        <taxon>Sordariomycetes</taxon>
        <taxon>Hypocreomycetidae</taxon>
        <taxon>Glomerellales</taxon>
        <taxon>Glomerellaceae</taxon>
        <taxon>Colletotrichum</taxon>
        <taxon>Colletotrichum acutatum species complex</taxon>
    </lineage>
</organism>
<dbReference type="AlphaFoldDB" id="A0A135TLZ1"/>
<dbReference type="Proteomes" id="UP000070328">
    <property type="component" value="Unassembled WGS sequence"/>
</dbReference>
<feature type="region of interest" description="Disordered" evidence="2">
    <location>
        <begin position="1"/>
        <end position="410"/>
    </location>
</feature>
<evidence type="ECO:0000256" key="2">
    <source>
        <dbReference type="SAM" id="MobiDB-lite"/>
    </source>
</evidence>
<reference evidence="4 5" key="1">
    <citation type="submission" date="2014-02" db="EMBL/GenBank/DDBJ databases">
        <title>The genome sequence of Colletotrichum simmondsii CBS122122.</title>
        <authorList>
            <person name="Baroncelli R."/>
            <person name="Thon M.R."/>
        </authorList>
    </citation>
    <scope>NUCLEOTIDE SEQUENCE [LARGE SCALE GENOMIC DNA]</scope>
    <source>
        <strain evidence="4 5">CBS122122</strain>
    </source>
</reference>
<proteinExistence type="predicted"/>
<feature type="compositionally biased region" description="Pro residues" evidence="2">
    <location>
        <begin position="44"/>
        <end position="53"/>
    </location>
</feature>
<sequence>MTTRGERMQQRMRGAGHGQIEDVSFQLDFGDDLTTEIEAQTSPERPPPRPTPTPNTSAKRRRLDSETARPGITETNNVSQTQKSPGKPDVYELQEETSTESAQATVAQHAASPDAVVEAGDPDSVESLPPPRPAPSAAFVSPVSRRMTADNTEVEESPADAPGSGRRRRITTSSAVASSARLQEALSPGENATETVPISSPLERKVRRNTTSTRRSTLSSRGSRNSAASANEDLDELSPDRTANSVSRTRSPELSYRGEAEPEEAEQKASEVPADVSERATANNSQTESILGPELDAIVDEVLQQEQDHNESLAEEVGAKEAAQQLGRKRPRTSPRKSSPEPDSTIAEEEQQEEPVPKRRRKQAQKSPAKQKQGRPKAASKGKAASTAKDASPKAAPKRRKKSGSDGVDEAVSIPVQRFTKRVQVAEGGDDEADVLAMDIPFAGRGGVNTVDVLTHMCDEIIETSIETLKEGVRNAQDASTKREHRVQQRALEAYQDELRTRLLQHTILLDTLHSLRKRVRSVQKERITLRDEIMRIRAERDQVALRKDAVRIKHERVTEEALVMSHPRPAQKATPHTLTQPYELFLTGRCVCVCPQNQLSLSSQMHDIDMAVERGRAAPELSPAEKKTAELANLEILISRITDQACTRSDTGGTLKQVKDFNAPKSQKKESSCFSFQPFTGGFYQ</sequence>